<dbReference type="EnsemblMetazoa" id="AQUA011986-RA">
    <property type="protein sequence ID" value="AQUA011986-PA"/>
    <property type="gene ID" value="AQUA011986"/>
</dbReference>
<dbReference type="VEuPathDB" id="VectorBase:AQUA011986"/>
<protein>
    <submittedName>
        <fullName evidence="1">Uncharacterized protein</fullName>
    </submittedName>
</protein>
<dbReference type="Proteomes" id="UP000076407">
    <property type="component" value="Unassembled WGS sequence"/>
</dbReference>
<dbReference type="AlphaFoldDB" id="A0A182XQ34"/>
<proteinExistence type="predicted"/>
<sequence length="100" mass="10650">MKIPASIGTLRDKIKARAIYGDREKCYPTCNHPTELPAGPSGIGQLPQHFVVVNEIENIISQHSSSAGSSRHGSPTNCAPSSIAFAMCELCSDKVTVSHT</sequence>
<organism evidence="1 2">
    <name type="scientific">Anopheles quadriannulatus</name>
    <name type="common">Mosquito</name>
    <dbReference type="NCBI Taxonomy" id="34691"/>
    <lineage>
        <taxon>Eukaryota</taxon>
        <taxon>Metazoa</taxon>
        <taxon>Ecdysozoa</taxon>
        <taxon>Arthropoda</taxon>
        <taxon>Hexapoda</taxon>
        <taxon>Insecta</taxon>
        <taxon>Pterygota</taxon>
        <taxon>Neoptera</taxon>
        <taxon>Endopterygota</taxon>
        <taxon>Diptera</taxon>
        <taxon>Nematocera</taxon>
        <taxon>Culicoidea</taxon>
        <taxon>Culicidae</taxon>
        <taxon>Anophelinae</taxon>
        <taxon>Anopheles</taxon>
    </lineage>
</organism>
<name>A0A182XQ34_ANOQN</name>
<dbReference type="STRING" id="34691.A0A182XQ34"/>
<keyword evidence="2" id="KW-1185">Reference proteome</keyword>
<reference evidence="1" key="1">
    <citation type="submission" date="2020-05" db="UniProtKB">
        <authorList>
            <consortium name="EnsemblMetazoa"/>
        </authorList>
    </citation>
    <scope>IDENTIFICATION</scope>
    <source>
        <strain evidence="1">SANGQUA</strain>
    </source>
</reference>
<accession>A0A182XQ34</accession>
<evidence type="ECO:0000313" key="2">
    <source>
        <dbReference type="Proteomes" id="UP000076407"/>
    </source>
</evidence>
<evidence type="ECO:0000313" key="1">
    <source>
        <dbReference type="EnsemblMetazoa" id="AQUA011986-PA"/>
    </source>
</evidence>